<organism evidence="1 2">
    <name type="scientific">Pseudonocardia petroleophila</name>
    <dbReference type="NCBI Taxonomy" id="37331"/>
    <lineage>
        <taxon>Bacteria</taxon>
        <taxon>Bacillati</taxon>
        <taxon>Actinomycetota</taxon>
        <taxon>Actinomycetes</taxon>
        <taxon>Pseudonocardiales</taxon>
        <taxon>Pseudonocardiaceae</taxon>
        <taxon>Pseudonocardia</taxon>
    </lineage>
</organism>
<evidence type="ECO:0000313" key="1">
    <source>
        <dbReference type="EMBL" id="QNG54244.1"/>
    </source>
</evidence>
<reference evidence="1 2" key="1">
    <citation type="submission" date="2020-08" db="EMBL/GenBank/DDBJ databases">
        <authorList>
            <person name="Mo P."/>
        </authorList>
    </citation>
    <scope>NUCLEOTIDE SEQUENCE [LARGE SCALE GENOMIC DNA]</scope>
    <source>
        <strain evidence="1 2">CGMCC 4.1532</strain>
    </source>
</reference>
<accession>A0A7G7MN83</accession>
<dbReference type="EMBL" id="CP060131">
    <property type="protein sequence ID" value="QNG54244.1"/>
    <property type="molecule type" value="Genomic_DNA"/>
</dbReference>
<evidence type="ECO:0000313" key="2">
    <source>
        <dbReference type="Proteomes" id="UP000515728"/>
    </source>
</evidence>
<dbReference type="RefSeq" id="WP_185721066.1">
    <property type="nucleotide sequence ID" value="NZ_BAAAWI010000001.1"/>
</dbReference>
<protein>
    <submittedName>
        <fullName evidence="1">Uncharacterized protein</fullName>
    </submittedName>
</protein>
<gene>
    <name evidence="1" type="ORF">H6H00_10295</name>
</gene>
<dbReference type="Proteomes" id="UP000515728">
    <property type="component" value="Chromosome"/>
</dbReference>
<proteinExistence type="predicted"/>
<keyword evidence="2" id="KW-1185">Reference proteome</keyword>
<sequence length="139" mass="14956">MGEPVEVWPFVVTRNPVLDWRAIYAPAFLVAGNDDYRLVTATAGRHPEPGRIKRSGGLTLAFCSRPAGEVLGSTRSRDRFGRLVHVVEGVLAQGGAALGLHHLDAVREVEAGRIKGLVADFWGRTEEGVPPVASTPHLV</sequence>
<dbReference type="AlphaFoldDB" id="A0A7G7MN83"/>
<name>A0A7G7MN83_9PSEU</name>
<dbReference type="KEGG" id="ppel:H6H00_10295"/>